<dbReference type="Gene3D" id="3.30.720.110">
    <property type="match status" value="1"/>
</dbReference>
<evidence type="ECO:0000313" key="2">
    <source>
        <dbReference type="EMBL" id="XBH10954.1"/>
    </source>
</evidence>
<feature type="domain" description="VOC" evidence="1">
    <location>
        <begin position="8"/>
        <end position="128"/>
    </location>
</feature>
<gene>
    <name evidence="2" type="ORF">P4G45_04305</name>
    <name evidence="3" type="ORF">P8936_04270</name>
</gene>
<dbReference type="EMBL" id="CP121195">
    <property type="protein sequence ID" value="XBH14381.1"/>
    <property type="molecule type" value="Genomic_DNA"/>
</dbReference>
<dbReference type="Gene3D" id="3.30.720.120">
    <property type="match status" value="1"/>
</dbReference>
<organism evidence="2">
    <name type="scientific">Edaphobacter paludis</name>
    <dbReference type="NCBI Taxonomy" id="3035702"/>
    <lineage>
        <taxon>Bacteria</taxon>
        <taxon>Pseudomonadati</taxon>
        <taxon>Acidobacteriota</taxon>
        <taxon>Terriglobia</taxon>
        <taxon>Terriglobales</taxon>
        <taxon>Acidobacteriaceae</taxon>
        <taxon>Edaphobacter</taxon>
    </lineage>
</organism>
<dbReference type="InterPro" id="IPR004360">
    <property type="entry name" value="Glyas_Fos-R_dOase_dom"/>
</dbReference>
<dbReference type="AlphaFoldDB" id="A0AAU7CZM3"/>
<dbReference type="PANTHER" id="PTHR34109">
    <property type="entry name" value="BNAUNNG04460D PROTEIN-RELATED"/>
    <property type="match status" value="1"/>
</dbReference>
<dbReference type="PANTHER" id="PTHR34109:SF1">
    <property type="entry name" value="VOC DOMAIN-CONTAINING PROTEIN"/>
    <property type="match status" value="1"/>
</dbReference>
<dbReference type="InterPro" id="IPR037523">
    <property type="entry name" value="VOC_core"/>
</dbReference>
<name>A0AAU7CZM3_9BACT</name>
<dbReference type="PROSITE" id="PS51819">
    <property type="entry name" value="VOC"/>
    <property type="match status" value="1"/>
</dbReference>
<dbReference type="RefSeq" id="WP_348268443.1">
    <property type="nucleotide sequence ID" value="NZ_CP121194.1"/>
</dbReference>
<sequence>MLDNRSVPVNTVLPHIVYRNIPDAIDWLTRVFGFKEHYRYGDPVSGAQMHLGDAWIMLRGVREGSASPSQLGHRTQTLTIFVDDVDAHLLQAKASGAKIIEDLQETIYGERQYGAEDLDGHHWLFSQHVRDISPSEWGATIAKS</sequence>
<evidence type="ECO:0000259" key="1">
    <source>
        <dbReference type="PROSITE" id="PS51819"/>
    </source>
</evidence>
<protein>
    <submittedName>
        <fullName evidence="2">VOC family protein</fullName>
    </submittedName>
</protein>
<accession>A0AAU7CZM3</accession>
<dbReference type="Pfam" id="PF00903">
    <property type="entry name" value="Glyoxalase"/>
    <property type="match status" value="1"/>
</dbReference>
<evidence type="ECO:0000313" key="3">
    <source>
        <dbReference type="EMBL" id="XBH14381.1"/>
    </source>
</evidence>
<dbReference type="InterPro" id="IPR029068">
    <property type="entry name" value="Glyas_Bleomycin-R_OHBP_Dase"/>
</dbReference>
<dbReference type="KEGG" id="epl:P4G45_04305"/>
<dbReference type="EMBL" id="CP121194">
    <property type="protein sequence ID" value="XBH10954.1"/>
    <property type="molecule type" value="Genomic_DNA"/>
</dbReference>
<reference evidence="2" key="1">
    <citation type="submission" date="2023-03" db="EMBL/GenBank/DDBJ databases">
        <title>Edaphobacter sp.</title>
        <authorList>
            <person name="Huber K.J."/>
            <person name="Papendorf J."/>
            <person name="Pilke C."/>
            <person name="Bunk B."/>
            <person name="Sproeer C."/>
            <person name="Pester M."/>
        </authorList>
    </citation>
    <scope>NUCLEOTIDE SEQUENCE</scope>
    <source>
        <strain evidence="2">DSM 109919</strain>
        <strain evidence="3">DSM 109920</strain>
    </source>
</reference>
<accession>A0AAU7DAG4</accession>
<dbReference type="SUPFAM" id="SSF54593">
    <property type="entry name" value="Glyoxalase/Bleomycin resistance protein/Dihydroxybiphenyl dioxygenase"/>
    <property type="match status" value="1"/>
</dbReference>
<proteinExistence type="predicted"/>